<dbReference type="EMBL" id="CP010536">
    <property type="protein sequence ID" value="AJG19759.1"/>
    <property type="molecule type" value="Genomic_DNA"/>
</dbReference>
<dbReference type="KEGG" id="cbw:RR42_m2367"/>
<dbReference type="InterPro" id="IPR007055">
    <property type="entry name" value="BON_dom"/>
</dbReference>
<keyword evidence="1" id="KW-0732">Signal</keyword>
<organism evidence="3 4">
    <name type="scientific">Cupriavidus basilensis</name>
    <dbReference type="NCBI Taxonomy" id="68895"/>
    <lineage>
        <taxon>Bacteria</taxon>
        <taxon>Pseudomonadati</taxon>
        <taxon>Pseudomonadota</taxon>
        <taxon>Betaproteobacteria</taxon>
        <taxon>Burkholderiales</taxon>
        <taxon>Burkholderiaceae</taxon>
        <taxon>Cupriavidus</taxon>
    </lineage>
</organism>
<evidence type="ECO:0000313" key="3">
    <source>
        <dbReference type="EMBL" id="AJG19759.1"/>
    </source>
</evidence>
<reference evidence="3 4" key="1">
    <citation type="journal article" date="2015" name="Genome Announc.">
        <title>Complete Genome Sequence of Cupriavidus basilensis 4G11, Isolated from the Oak Ridge Field Research Center Site.</title>
        <authorList>
            <person name="Ray J."/>
            <person name="Waters R.J."/>
            <person name="Skerker J.M."/>
            <person name="Kuehl J.V."/>
            <person name="Price M.N."/>
            <person name="Huang J."/>
            <person name="Chakraborty R."/>
            <person name="Arkin A.P."/>
            <person name="Deutschbauer A."/>
        </authorList>
    </citation>
    <scope>NUCLEOTIDE SEQUENCE [LARGE SCALE GENOMIC DNA]</scope>
    <source>
        <strain evidence="3">4G11</strain>
    </source>
</reference>
<feature type="domain" description="BON" evidence="2">
    <location>
        <begin position="149"/>
        <end position="217"/>
    </location>
</feature>
<dbReference type="InterPro" id="IPR051686">
    <property type="entry name" value="Lipoprotein_DolP"/>
</dbReference>
<evidence type="ECO:0000256" key="1">
    <source>
        <dbReference type="ARBA" id="ARBA00022729"/>
    </source>
</evidence>
<dbReference type="STRING" id="68895.RR42_m2367"/>
<evidence type="ECO:0000313" key="4">
    <source>
        <dbReference type="Proteomes" id="UP000031843"/>
    </source>
</evidence>
<dbReference type="InterPro" id="IPR014004">
    <property type="entry name" value="Transpt-assoc_nodulatn_dom_bac"/>
</dbReference>
<dbReference type="Pfam" id="PF04972">
    <property type="entry name" value="BON"/>
    <property type="match status" value="3"/>
</dbReference>
<name>A0A0C4YC65_9BURK</name>
<dbReference type="PANTHER" id="PTHR34606">
    <property type="entry name" value="BON DOMAIN-CONTAINING PROTEIN"/>
    <property type="match status" value="1"/>
</dbReference>
<keyword evidence="4" id="KW-1185">Reference proteome</keyword>
<evidence type="ECO:0000259" key="2">
    <source>
        <dbReference type="PROSITE" id="PS50914"/>
    </source>
</evidence>
<dbReference type="PANTHER" id="PTHR34606:SF4">
    <property type="entry name" value="OUTER MEMBRANE LIPOPROTEIN DOLP"/>
    <property type="match status" value="1"/>
</dbReference>
<dbReference type="Proteomes" id="UP000031843">
    <property type="component" value="Chromosome main"/>
</dbReference>
<sequence length="217" mass="23196">MKSDAQLKQDVCEELEWDPEIRAESIGVQVNEGVVTLSGQLDSFAAKHAVEEAVRRVFGVGAVVVELDVRLSPDEQRPDADIARGIENALMWNAAIPADTIRVMVEHGAVTLTGEVDHGYQRAAAADMVRRVRGVTSIANGVSVRPTVVPTDLAKRITNALSRQAIADASHLNIAVAGGTVTLSGTLRNWAEIRAARETAWSAPGVTQVVDRMTVGL</sequence>
<protein>
    <submittedName>
        <fullName evidence="3">Osmotically inducible protein Y</fullName>
    </submittedName>
</protein>
<dbReference type="AlphaFoldDB" id="A0A0C4YC65"/>
<feature type="domain" description="BON" evidence="2">
    <location>
        <begin position="78"/>
        <end position="146"/>
    </location>
</feature>
<dbReference type="RefSeq" id="WP_043346888.1">
    <property type="nucleotide sequence ID" value="NZ_CP010536.1"/>
</dbReference>
<dbReference type="Gene3D" id="3.30.1340.30">
    <property type="match status" value="3"/>
</dbReference>
<proteinExistence type="predicted"/>
<gene>
    <name evidence="3" type="ORF">RR42_m2367</name>
</gene>
<feature type="domain" description="BON" evidence="2">
    <location>
        <begin position="3"/>
        <end position="71"/>
    </location>
</feature>
<dbReference type="OrthoDB" id="870892at2"/>
<accession>A0A0C4YC65</accession>
<dbReference type="SMART" id="SM00749">
    <property type="entry name" value="BON"/>
    <property type="match status" value="3"/>
</dbReference>
<dbReference type="PROSITE" id="PS50914">
    <property type="entry name" value="BON"/>
    <property type="match status" value="3"/>
</dbReference>